<evidence type="ECO:0000313" key="2">
    <source>
        <dbReference type="Proteomes" id="UP000176424"/>
    </source>
</evidence>
<dbReference type="AlphaFoldDB" id="A0A1F4ZTI3"/>
<accession>A0A1F4ZTI3</accession>
<name>A0A1F4ZTI3_9BACT</name>
<protein>
    <submittedName>
        <fullName evidence="1">Uncharacterized protein</fullName>
    </submittedName>
</protein>
<comment type="caution">
    <text evidence="1">The sequence shown here is derived from an EMBL/GenBank/DDBJ whole genome shotgun (WGS) entry which is preliminary data.</text>
</comment>
<organism evidence="1 2">
    <name type="scientific">Candidatus Amesbacteria bacterium RIFOXYB1_FULL_44_23</name>
    <dbReference type="NCBI Taxonomy" id="1797263"/>
    <lineage>
        <taxon>Bacteria</taxon>
        <taxon>Candidatus Amesiibacteriota</taxon>
    </lineage>
</organism>
<dbReference type="STRING" id="1797263.A2397_01565"/>
<proteinExistence type="predicted"/>
<dbReference type="Proteomes" id="UP000176424">
    <property type="component" value="Unassembled WGS sequence"/>
</dbReference>
<sequence length="59" mass="6754">MAVPLPTEYEYRPNLGEKILTYVKKTAPGVLARAIQITMHAIFEVARFIIQMFKDATTR</sequence>
<dbReference type="EMBL" id="MEXR01000038">
    <property type="protein sequence ID" value="OGD09136.1"/>
    <property type="molecule type" value="Genomic_DNA"/>
</dbReference>
<evidence type="ECO:0000313" key="1">
    <source>
        <dbReference type="EMBL" id="OGD09136.1"/>
    </source>
</evidence>
<gene>
    <name evidence="1" type="ORF">A2397_01565</name>
</gene>
<reference evidence="1 2" key="1">
    <citation type="journal article" date="2016" name="Nat. Commun.">
        <title>Thousands of microbial genomes shed light on interconnected biogeochemical processes in an aquifer system.</title>
        <authorList>
            <person name="Anantharaman K."/>
            <person name="Brown C.T."/>
            <person name="Hug L.A."/>
            <person name="Sharon I."/>
            <person name="Castelle C.J."/>
            <person name="Probst A.J."/>
            <person name="Thomas B.C."/>
            <person name="Singh A."/>
            <person name="Wilkins M.J."/>
            <person name="Karaoz U."/>
            <person name="Brodie E.L."/>
            <person name="Williams K.H."/>
            <person name="Hubbard S.S."/>
            <person name="Banfield J.F."/>
        </authorList>
    </citation>
    <scope>NUCLEOTIDE SEQUENCE [LARGE SCALE GENOMIC DNA]</scope>
</reference>